<proteinExistence type="predicted"/>
<dbReference type="SUPFAM" id="SSF51430">
    <property type="entry name" value="NAD(P)-linked oxidoreductase"/>
    <property type="match status" value="1"/>
</dbReference>
<dbReference type="AlphaFoldDB" id="A0AAJ2EWU9"/>
<sequence>MQKIRGGTPQYRPLGHSGLLVSRLALGTLQVGGREGFEKCGGIDLRTLSRLFDIAFDAASTWWIPPTGIPTAWPSSTRPWNGGATGKRQGGPRHP</sequence>
<feature type="region of interest" description="Disordered" evidence="1">
    <location>
        <begin position="71"/>
        <end position="95"/>
    </location>
</feature>
<dbReference type="InterPro" id="IPR036812">
    <property type="entry name" value="NAD(P)_OxRdtase_dom_sf"/>
</dbReference>
<evidence type="ECO:0000313" key="3">
    <source>
        <dbReference type="Proteomes" id="UP001268036"/>
    </source>
</evidence>
<accession>A0AAJ2EWU9</accession>
<gene>
    <name evidence="2" type="ORF">QE440_002863</name>
</gene>
<evidence type="ECO:0000313" key="2">
    <source>
        <dbReference type="EMBL" id="MDR6235122.1"/>
    </source>
</evidence>
<dbReference type="EMBL" id="JAVJAF010000001">
    <property type="protein sequence ID" value="MDR6235122.1"/>
    <property type="molecule type" value="Genomic_DNA"/>
</dbReference>
<protein>
    <submittedName>
        <fullName evidence="2">Uncharacterized protein</fullName>
    </submittedName>
</protein>
<name>A0AAJ2EWU9_9PSED</name>
<evidence type="ECO:0000256" key="1">
    <source>
        <dbReference type="SAM" id="MobiDB-lite"/>
    </source>
</evidence>
<comment type="caution">
    <text evidence="2">The sequence shown here is derived from an EMBL/GenBank/DDBJ whole genome shotgun (WGS) entry which is preliminary data.</text>
</comment>
<dbReference type="Proteomes" id="UP001268036">
    <property type="component" value="Unassembled WGS sequence"/>
</dbReference>
<reference evidence="2" key="1">
    <citation type="submission" date="2023-08" db="EMBL/GenBank/DDBJ databases">
        <title>Functional and genomic diversity of the sorghum phyllosphere microbiome.</title>
        <authorList>
            <person name="Shade A."/>
        </authorList>
    </citation>
    <scope>NUCLEOTIDE SEQUENCE</scope>
    <source>
        <strain evidence="2">SORGH_AS_0201</strain>
    </source>
</reference>
<organism evidence="2 3">
    <name type="scientific">Pseudomonas oryzihabitans</name>
    <dbReference type="NCBI Taxonomy" id="47885"/>
    <lineage>
        <taxon>Bacteria</taxon>
        <taxon>Pseudomonadati</taxon>
        <taxon>Pseudomonadota</taxon>
        <taxon>Gammaproteobacteria</taxon>
        <taxon>Pseudomonadales</taxon>
        <taxon>Pseudomonadaceae</taxon>
        <taxon>Pseudomonas</taxon>
    </lineage>
</organism>